<dbReference type="RefSeq" id="WP_232402387.1">
    <property type="nucleotide sequence ID" value="NZ_CP102173.1"/>
</dbReference>
<proteinExistence type="predicted"/>
<name>A0ABY5MCZ8_9ACTN</name>
<feature type="signal peptide" evidence="1">
    <location>
        <begin position="1"/>
        <end position="24"/>
    </location>
</feature>
<organism evidence="2 3">
    <name type="scientific">Aeromicrobium wangtongii</name>
    <dbReference type="NCBI Taxonomy" id="2969247"/>
    <lineage>
        <taxon>Bacteria</taxon>
        <taxon>Bacillati</taxon>
        <taxon>Actinomycetota</taxon>
        <taxon>Actinomycetes</taxon>
        <taxon>Propionibacteriales</taxon>
        <taxon>Nocardioidaceae</taxon>
        <taxon>Aeromicrobium</taxon>
    </lineage>
</organism>
<dbReference type="EMBL" id="CP102173">
    <property type="protein sequence ID" value="UUP13691.1"/>
    <property type="molecule type" value="Genomic_DNA"/>
</dbReference>
<sequence>MTSSVTRRLVPLAAAALVLLSACGGSDDDADAKKSAKASATPSATAAPIDRDQIACKSLTAADRAKLAGSAVDEIVAATGADGSSQCRWQSDKALVQVTTLPAKQWAKSLPAIVKQLESSGELKAGQDKKDLDAAKKLLAGADKFTDKQACDAFVTLAELGGEKKGTTTTVTTVPISQTESGISAQTCSDGTLTSIIYSVPGLKETKKIDRTVQQVLASAHQRVTRKG</sequence>
<reference evidence="2 3" key="1">
    <citation type="submission" date="2022-08" db="EMBL/GenBank/DDBJ databases">
        <title>novel species in genus Aeromicrobium.</title>
        <authorList>
            <person name="Ye L."/>
        </authorList>
    </citation>
    <scope>NUCLEOTIDE SEQUENCE [LARGE SCALE GENOMIC DNA]</scope>
    <source>
        <strain evidence="3">zg-Y1379</strain>
    </source>
</reference>
<keyword evidence="1" id="KW-0732">Signal</keyword>
<evidence type="ECO:0000256" key="1">
    <source>
        <dbReference type="SAM" id="SignalP"/>
    </source>
</evidence>
<accession>A0ABY5MCZ8</accession>
<keyword evidence="3" id="KW-1185">Reference proteome</keyword>
<evidence type="ECO:0000313" key="2">
    <source>
        <dbReference type="EMBL" id="UUP13691.1"/>
    </source>
</evidence>
<dbReference type="Proteomes" id="UP001316184">
    <property type="component" value="Chromosome"/>
</dbReference>
<feature type="chain" id="PRO_5045739835" description="DUF3558 domain-containing protein" evidence="1">
    <location>
        <begin position="25"/>
        <end position="228"/>
    </location>
</feature>
<evidence type="ECO:0008006" key="4">
    <source>
        <dbReference type="Google" id="ProtNLM"/>
    </source>
</evidence>
<dbReference type="PROSITE" id="PS51257">
    <property type="entry name" value="PROKAR_LIPOPROTEIN"/>
    <property type="match status" value="1"/>
</dbReference>
<gene>
    <name evidence="2" type="ORF">NQV15_17850</name>
</gene>
<protein>
    <recommendedName>
        <fullName evidence="4">DUF3558 domain-containing protein</fullName>
    </recommendedName>
</protein>
<evidence type="ECO:0000313" key="3">
    <source>
        <dbReference type="Proteomes" id="UP001316184"/>
    </source>
</evidence>